<organism evidence="6 7">
    <name type="scientific">Chrysochromulina tobinii</name>
    <dbReference type="NCBI Taxonomy" id="1460289"/>
    <lineage>
        <taxon>Eukaryota</taxon>
        <taxon>Haptista</taxon>
        <taxon>Haptophyta</taxon>
        <taxon>Prymnesiophyceae</taxon>
        <taxon>Prymnesiales</taxon>
        <taxon>Chrysochromulinaceae</taxon>
        <taxon>Chrysochromulina</taxon>
    </lineage>
</organism>
<feature type="domain" description="EF-hand" evidence="5">
    <location>
        <begin position="1"/>
        <end position="29"/>
    </location>
</feature>
<evidence type="ECO:0000256" key="1">
    <source>
        <dbReference type="ARBA" id="ARBA00022723"/>
    </source>
</evidence>
<dbReference type="SUPFAM" id="SSF47473">
    <property type="entry name" value="EF-hand"/>
    <property type="match status" value="1"/>
</dbReference>
<keyword evidence="1" id="KW-0479">Metal-binding</keyword>
<feature type="domain" description="EF-hand" evidence="5">
    <location>
        <begin position="31"/>
        <end position="66"/>
    </location>
</feature>
<protein>
    <recommendedName>
        <fullName evidence="5">EF-hand domain-containing protein</fullName>
    </recommendedName>
</protein>
<dbReference type="AlphaFoldDB" id="A0A0M0K2U1"/>
<dbReference type="Pfam" id="PF13833">
    <property type="entry name" value="EF-hand_8"/>
    <property type="match status" value="1"/>
</dbReference>
<accession>A0A0M0K2U1</accession>
<comment type="caution">
    <text evidence="6">The sequence shown here is derived from an EMBL/GenBank/DDBJ whole genome shotgun (WGS) entry which is preliminary data.</text>
</comment>
<evidence type="ECO:0000313" key="7">
    <source>
        <dbReference type="Proteomes" id="UP000037460"/>
    </source>
</evidence>
<evidence type="ECO:0000256" key="3">
    <source>
        <dbReference type="ARBA" id="ARBA00022837"/>
    </source>
</evidence>
<dbReference type="InterPro" id="IPR018247">
    <property type="entry name" value="EF_Hand_1_Ca_BS"/>
</dbReference>
<dbReference type="InterPro" id="IPR002048">
    <property type="entry name" value="EF_hand_dom"/>
</dbReference>
<dbReference type="PROSITE" id="PS50222">
    <property type="entry name" value="EF_HAND_2"/>
    <property type="match status" value="4"/>
</dbReference>
<gene>
    <name evidence="6" type="ORF">Ctob_015059</name>
</gene>
<dbReference type="OrthoDB" id="26525at2759"/>
<dbReference type="Proteomes" id="UP000037460">
    <property type="component" value="Unassembled WGS sequence"/>
</dbReference>
<evidence type="ECO:0000256" key="4">
    <source>
        <dbReference type="SAM" id="MobiDB-lite"/>
    </source>
</evidence>
<feature type="region of interest" description="Disordered" evidence="4">
    <location>
        <begin position="375"/>
        <end position="394"/>
    </location>
</feature>
<reference evidence="7" key="1">
    <citation type="journal article" date="2015" name="PLoS Genet.">
        <title>Genome Sequence and Transcriptome Analyses of Chrysochromulina tobin: Metabolic Tools for Enhanced Algal Fitness in the Prominent Order Prymnesiales (Haptophyceae).</title>
        <authorList>
            <person name="Hovde B.T."/>
            <person name="Deodato C.R."/>
            <person name="Hunsperger H.M."/>
            <person name="Ryken S.A."/>
            <person name="Yost W."/>
            <person name="Jha R.K."/>
            <person name="Patterson J."/>
            <person name="Monnat R.J. Jr."/>
            <person name="Barlow S.B."/>
            <person name="Starkenburg S.R."/>
            <person name="Cattolico R.A."/>
        </authorList>
    </citation>
    <scope>NUCLEOTIDE SEQUENCE</scope>
    <source>
        <strain evidence="7">CCMP291</strain>
    </source>
</reference>
<dbReference type="GO" id="GO:0005509">
    <property type="term" value="F:calcium ion binding"/>
    <property type="evidence" value="ECO:0007669"/>
    <property type="project" value="InterPro"/>
</dbReference>
<sequence>MRFEEKDRDGDLTLDFEEFHANFPRLVREAVGVEGIRRWFDEADTDGDKTLTKNEFFAWCMKHGQGGLHDKFAKFDRLQTGSLDYNEFERLCASVGFGGEARKIFPSLDEERRGVIKLEGIEELVKRHSENRRLSARAKEMLCMVLLAGAEAALSAEGASDLRSKTKDWAIRARDAAGVRVELHALLSGSGAAIVDVMALFNSDREQLIDEMEFQTTLKTLFKCHAKPWELDAVFESIDLDRSGSIGFDELFEFVRGRRHAHDRRSLVVRRLSLQPPPGAAWALGDIEWDVETFRSLLRQNFKVHDVKVADVIKAWDRSGDGQLSESEYLHHMELFFMSSSAAASMALRQLWQQEVRSVALSAFHVVAAIDRNGREEGANDEEEERHARRAPAE</sequence>
<proteinExistence type="predicted"/>
<keyword evidence="7" id="KW-1185">Reference proteome</keyword>
<dbReference type="InterPro" id="IPR051581">
    <property type="entry name" value="Ca-bind"/>
</dbReference>
<evidence type="ECO:0000313" key="6">
    <source>
        <dbReference type="EMBL" id="KOO33191.1"/>
    </source>
</evidence>
<dbReference type="PANTHER" id="PTHR34524">
    <property type="entry name" value="CALCYPHOSIN"/>
    <property type="match status" value="1"/>
</dbReference>
<dbReference type="SMART" id="SM00054">
    <property type="entry name" value="EFh"/>
    <property type="match status" value="6"/>
</dbReference>
<evidence type="ECO:0000259" key="5">
    <source>
        <dbReference type="PROSITE" id="PS50222"/>
    </source>
</evidence>
<evidence type="ECO:0000256" key="2">
    <source>
        <dbReference type="ARBA" id="ARBA00022737"/>
    </source>
</evidence>
<dbReference type="EMBL" id="JWZX01001577">
    <property type="protein sequence ID" value="KOO33191.1"/>
    <property type="molecule type" value="Genomic_DNA"/>
</dbReference>
<dbReference type="PANTHER" id="PTHR34524:SF6">
    <property type="entry name" value="CALCYPHOSINE LIKE"/>
    <property type="match status" value="1"/>
</dbReference>
<feature type="domain" description="EF-hand" evidence="5">
    <location>
        <begin position="304"/>
        <end position="339"/>
    </location>
</feature>
<feature type="domain" description="EF-hand" evidence="5">
    <location>
        <begin position="230"/>
        <end position="261"/>
    </location>
</feature>
<dbReference type="PROSITE" id="PS00018">
    <property type="entry name" value="EF_HAND_1"/>
    <property type="match status" value="3"/>
</dbReference>
<dbReference type="Gene3D" id="1.10.238.10">
    <property type="entry name" value="EF-hand"/>
    <property type="match status" value="3"/>
</dbReference>
<feature type="compositionally biased region" description="Basic and acidic residues" evidence="4">
    <location>
        <begin position="385"/>
        <end position="394"/>
    </location>
</feature>
<name>A0A0M0K2U1_9EUKA</name>
<keyword evidence="2" id="KW-0677">Repeat</keyword>
<keyword evidence="3" id="KW-0106">Calcium</keyword>
<dbReference type="InterPro" id="IPR011992">
    <property type="entry name" value="EF-hand-dom_pair"/>
</dbReference>